<evidence type="ECO:0000313" key="1">
    <source>
        <dbReference type="EMBL" id="SHL53641.1"/>
    </source>
</evidence>
<proteinExistence type="predicted"/>
<dbReference type="EMBL" id="FRBN01000018">
    <property type="protein sequence ID" value="SHL53641.1"/>
    <property type="molecule type" value="Genomic_DNA"/>
</dbReference>
<name>A0A1M7BFB9_9RHOB</name>
<keyword evidence="2" id="KW-1185">Reference proteome</keyword>
<feature type="non-terminal residue" evidence="1">
    <location>
        <position position="1"/>
    </location>
</feature>
<evidence type="ECO:0000313" key="2">
    <source>
        <dbReference type="Proteomes" id="UP000184191"/>
    </source>
</evidence>
<dbReference type="AlphaFoldDB" id="A0A1M7BFB9"/>
<reference evidence="2" key="1">
    <citation type="submission" date="2016-11" db="EMBL/GenBank/DDBJ databases">
        <authorList>
            <person name="Varghese N."/>
            <person name="Submissions S."/>
        </authorList>
    </citation>
    <scope>NUCLEOTIDE SEQUENCE [LARGE SCALE GENOMIC DNA]</scope>
    <source>
        <strain evidence="2">DSM 29327</strain>
    </source>
</reference>
<organism evidence="1 2">
    <name type="scientific">Roseovarius marisflavi</name>
    <dbReference type="NCBI Taxonomy" id="1054996"/>
    <lineage>
        <taxon>Bacteria</taxon>
        <taxon>Pseudomonadati</taxon>
        <taxon>Pseudomonadota</taxon>
        <taxon>Alphaproteobacteria</taxon>
        <taxon>Rhodobacterales</taxon>
        <taxon>Roseobacteraceae</taxon>
        <taxon>Roseovarius</taxon>
    </lineage>
</organism>
<accession>A0A1M7BFB9</accession>
<gene>
    <name evidence="1" type="ORF">SAMN05444414_1181</name>
</gene>
<sequence length="58" mass="6658">SGEWFFRFFIADHFFLHAIHLNDWPKFPRPPLGALEGVNPRDLGNIGWVDGVNHPTDS</sequence>
<protein>
    <submittedName>
        <fullName evidence="1">Uncharacterized protein</fullName>
    </submittedName>
</protein>
<dbReference type="Proteomes" id="UP000184191">
    <property type="component" value="Unassembled WGS sequence"/>
</dbReference>